<protein>
    <recommendedName>
        <fullName evidence="3">Transposase</fullName>
    </recommendedName>
</protein>
<dbReference type="InterPro" id="IPR009057">
    <property type="entry name" value="Homeodomain-like_sf"/>
</dbReference>
<dbReference type="SUPFAM" id="SSF46689">
    <property type="entry name" value="Homeodomain-like"/>
    <property type="match status" value="1"/>
</dbReference>
<dbReference type="EMBL" id="CP027059">
    <property type="protein sequence ID" value="UQZ86382.1"/>
    <property type="molecule type" value="Genomic_DNA"/>
</dbReference>
<proteinExistence type="predicted"/>
<reference evidence="1" key="2">
    <citation type="journal article" date="2021" name="J Anim Sci Technol">
        <title>Complete genome sequence of Paenibacillus konkukensis sp. nov. SK3146 as a potential probiotic strain.</title>
        <authorList>
            <person name="Jung H.I."/>
            <person name="Park S."/>
            <person name="Niu K.M."/>
            <person name="Lee S.W."/>
            <person name="Kothari D."/>
            <person name="Yi K.J."/>
            <person name="Kim S.K."/>
        </authorList>
    </citation>
    <scope>NUCLEOTIDE SEQUENCE</scope>
    <source>
        <strain evidence="1">SK3146</strain>
    </source>
</reference>
<gene>
    <name evidence="1" type="ORF">SK3146_05675</name>
</gene>
<evidence type="ECO:0000313" key="1">
    <source>
        <dbReference type="EMBL" id="UQZ86382.1"/>
    </source>
</evidence>
<sequence>MPFKSTKDKLTLNEQDLNLLKRISQARSEEFRRVERARMLLHYAEGLSIPKITELLQTTVPKVNRCVDKALEQGVGAALKEEKRSGRPPEITDEAKTWIVELACQKPKDLGYSYEVWTNRLLSKSPPTTKGIDRCQLSISTIIPS</sequence>
<reference evidence="1" key="1">
    <citation type="submission" date="2018-02" db="EMBL/GenBank/DDBJ databases">
        <authorList>
            <person name="Kim S.-K."/>
            <person name="Jung H.-I."/>
            <person name="Lee S.-W."/>
        </authorList>
    </citation>
    <scope>NUCLEOTIDE SEQUENCE</scope>
    <source>
        <strain evidence="1">SK3146</strain>
    </source>
</reference>
<evidence type="ECO:0008006" key="3">
    <source>
        <dbReference type="Google" id="ProtNLM"/>
    </source>
</evidence>
<name>A0ABY4RVP0_9BACL</name>
<dbReference type="Proteomes" id="UP001057134">
    <property type="component" value="Chromosome"/>
</dbReference>
<dbReference type="Pfam" id="PF13565">
    <property type="entry name" value="HTH_32"/>
    <property type="match status" value="1"/>
</dbReference>
<accession>A0ABY4RVP0</accession>
<keyword evidence="2" id="KW-1185">Reference proteome</keyword>
<organism evidence="1 2">
    <name type="scientific">Paenibacillus konkukensis</name>
    <dbReference type="NCBI Taxonomy" id="2020716"/>
    <lineage>
        <taxon>Bacteria</taxon>
        <taxon>Bacillati</taxon>
        <taxon>Bacillota</taxon>
        <taxon>Bacilli</taxon>
        <taxon>Bacillales</taxon>
        <taxon>Paenibacillaceae</taxon>
        <taxon>Paenibacillus</taxon>
    </lineage>
</organism>
<evidence type="ECO:0000313" key="2">
    <source>
        <dbReference type="Proteomes" id="UP001057134"/>
    </source>
</evidence>